<reference evidence="1" key="1">
    <citation type="submission" date="2021-02" db="EMBL/GenBank/DDBJ databases">
        <authorList>
            <person name="Nowell W R."/>
        </authorList>
    </citation>
    <scope>NUCLEOTIDE SEQUENCE</scope>
</reference>
<dbReference type="GO" id="GO:0003676">
    <property type="term" value="F:nucleic acid binding"/>
    <property type="evidence" value="ECO:0007669"/>
    <property type="project" value="InterPro"/>
</dbReference>
<dbReference type="Gene3D" id="3.30.420.10">
    <property type="entry name" value="Ribonuclease H-like superfamily/Ribonuclease H"/>
    <property type="match status" value="1"/>
</dbReference>
<dbReference type="PANTHER" id="PTHR46068">
    <property type="entry name" value="PROTEIN CBG27172"/>
    <property type="match status" value="1"/>
</dbReference>
<dbReference type="PANTHER" id="PTHR46068:SF1">
    <property type="entry name" value="TRANSPOSASE IS30-LIKE HTH DOMAIN-CONTAINING PROTEIN"/>
    <property type="match status" value="1"/>
</dbReference>
<evidence type="ECO:0000313" key="1">
    <source>
        <dbReference type="EMBL" id="CAF2164970.1"/>
    </source>
</evidence>
<evidence type="ECO:0008006" key="3">
    <source>
        <dbReference type="Google" id="ProtNLM"/>
    </source>
</evidence>
<gene>
    <name evidence="1" type="ORF">MBJ925_LOCUS33458</name>
</gene>
<organism evidence="1 2">
    <name type="scientific">Rotaria magnacalcarata</name>
    <dbReference type="NCBI Taxonomy" id="392030"/>
    <lineage>
        <taxon>Eukaryota</taxon>
        <taxon>Metazoa</taxon>
        <taxon>Spiralia</taxon>
        <taxon>Gnathifera</taxon>
        <taxon>Rotifera</taxon>
        <taxon>Eurotatoria</taxon>
        <taxon>Bdelloidea</taxon>
        <taxon>Philodinida</taxon>
        <taxon>Philodinidae</taxon>
        <taxon>Rotaria</taxon>
    </lineage>
</organism>
<comment type="caution">
    <text evidence="1">The sequence shown here is derived from an EMBL/GenBank/DDBJ whole genome shotgun (WGS) entry which is preliminary data.</text>
</comment>
<dbReference type="InterPro" id="IPR036397">
    <property type="entry name" value="RNaseH_sf"/>
</dbReference>
<dbReference type="Proteomes" id="UP000663824">
    <property type="component" value="Unassembled WGS sequence"/>
</dbReference>
<dbReference type="AlphaFoldDB" id="A0A816YRR4"/>
<name>A0A816YRR4_9BILA</name>
<dbReference type="EMBL" id="CAJNRE010018396">
    <property type="protein sequence ID" value="CAF2164970.1"/>
    <property type="molecule type" value="Genomic_DNA"/>
</dbReference>
<proteinExistence type="predicted"/>
<sequence length="170" mass="20092">MSRGFILMKFKENVKFAILKNLIRINYDRMIIQQNSYRPKGFMVWGGVSSHGKTTLRFVEPGAKINFNYYINNILKPFLRRDVPRLFPENGRVKWFLHQDSAPSHTAKQTIAYLNKYKINYVTPDKWLPCSPDAAPMDYAIWGYLKQRLNKTETKTLDELKKNFYMSGER</sequence>
<accession>A0A816YRR4</accession>
<protein>
    <recommendedName>
        <fullName evidence="3">Transposase</fullName>
    </recommendedName>
</protein>
<evidence type="ECO:0000313" key="2">
    <source>
        <dbReference type="Proteomes" id="UP000663824"/>
    </source>
</evidence>